<evidence type="ECO:0000313" key="1">
    <source>
        <dbReference type="EMBL" id="KAL1242515.1"/>
    </source>
</evidence>
<name>A0ABR3KQG4_TRISP</name>
<protein>
    <submittedName>
        <fullName evidence="1">Ribonuclease HII</fullName>
    </submittedName>
</protein>
<comment type="caution">
    <text evidence="1">The sequence shown here is derived from an EMBL/GenBank/DDBJ whole genome shotgun (WGS) entry which is preliminary data.</text>
</comment>
<proteinExistence type="predicted"/>
<dbReference type="Proteomes" id="UP001558632">
    <property type="component" value="Unassembled WGS sequence"/>
</dbReference>
<evidence type="ECO:0000313" key="2">
    <source>
        <dbReference type="Proteomes" id="UP001558632"/>
    </source>
</evidence>
<accession>A0ABR3KQG4</accession>
<dbReference type="EMBL" id="JBEUSY010000197">
    <property type="protein sequence ID" value="KAL1242515.1"/>
    <property type="molecule type" value="Genomic_DNA"/>
</dbReference>
<organism evidence="1 2">
    <name type="scientific">Trichinella spiralis</name>
    <name type="common">Trichina worm</name>
    <dbReference type="NCBI Taxonomy" id="6334"/>
    <lineage>
        <taxon>Eukaryota</taxon>
        <taxon>Metazoa</taxon>
        <taxon>Ecdysozoa</taxon>
        <taxon>Nematoda</taxon>
        <taxon>Enoplea</taxon>
        <taxon>Dorylaimia</taxon>
        <taxon>Trichinellida</taxon>
        <taxon>Trichinellidae</taxon>
        <taxon>Trichinella</taxon>
    </lineage>
</organism>
<sequence length="91" mass="10639">MFSSSYQIVSEIQIHAELVRPRRVCGSGAHHDFEWLFLFYATARTREYPTFLLNRCSDGFRLRIFHLRSISQSWLPARGTKFLSKSSISLL</sequence>
<reference evidence="1 2" key="1">
    <citation type="submission" date="2024-07" db="EMBL/GenBank/DDBJ databases">
        <title>Enhanced genomic and transcriptomic resources for Trichinella pseudospiralis and T. spiralis underpin the discovery of pronounced molecular differences between stages and species.</title>
        <authorList>
            <person name="Pasi K.K."/>
            <person name="La Rosa G."/>
            <person name="Gomez-Morales M.A."/>
            <person name="Tosini F."/>
            <person name="Sumanam S."/>
            <person name="Young N.D."/>
            <person name="Chang B.C."/>
            <person name="Robin G.B."/>
        </authorList>
    </citation>
    <scope>NUCLEOTIDE SEQUENCE [LARGE SCALE GENOMIC DNA]</scope>
    <source>
        <strain evidence="1">ISS534</strain>
    </source>
</reference>
<gene>
    <name evidence="1" type="ORF">TSPI_00173</name>
</gene>
<keyword evidence="2" id="KW-1185">Reference proteome</keyword>